<evidence type="ECO:0000313" key="2">
    <source>
        <dbReference type="Proteomes" id="UP001076464"/>
    </source>
</evidence>
<comment type="caution">
    <text evidence="1">The sequence shown here is derived from an EMBL/GenBank/DDBJ whole genome shotgun (WGS) entry which is preliminary data.</text>
</comment>
<gene>
    <name evidence="1" type="ORF">NYO99_16925</name>
</gene>
<accession>A0ACC6CDX5</accession>
<evidence type="ECO:0000313" key="1">
    <source>
        <dbReference type="EMBL" id="MCY4746662.1"/>
    </source>
</evidence>
<keyword evidence="2" id="KW-1185">Reference proteome</keyword>
<protein>
    <submittedName>
        <fullName evidence="1">Methyl-accepting chemotaxis protein</fullName>
    </submittedName>
</protein>
<dbReference type="Proteomes" id="UP001076464">
    <property type="component" value="Unassembled WGS sequence"/>
</dbReference>
<dbReference type="EMBL" id="JAPPUY010000004">
    <property type="protein sequence ID" value="MCY4746662.1"/>
    <property type="molecule type" value="Genomic_DNA"/>
</dbReference>
<name>A0ACC6CDX5_9BURK</name>
<organism evidence="1 2">
    <name type="scientific">Roseateles hydrophilus</name>
    <dbReference type="NCBI Taxonomy" id="2975054"/>
    <lineage>
        <taxon>Bacteria</taxon>
        <taxon>Pseudomonadati</taxon>
        <taxon>Pseudomonadota</taxon>
        <taxon>Betaproteobacteria</taxon>
        <taxon>Burkholderiales</taxon>
        <taxon>Sphaerotilaceae</taxon>
        <taxon>Roseateles</taxon>
    </lineage>
</organism>
<proteinExistence type="predicted"/>
<reference evidence="1" key="1">
    <citation type="submission" date="2022-08" db="EMBL/GenBank/DDBJ databases">
        <title>Genome sequencing of Pelomonas sp. UHG3.</title>
        <authorList>
            <person name="So Y."/>
        </authorList>
    </citation>
    <scope>NUCLEOTIDE SEQUENCE</scope>
    <source>
        <strain evidence="1">UHG3</strain>
    </source>
</reference>
<sequence>MGSETWQSGQGERESARQASWRDADRLMLMGLALHVLIALALGLHFGGLGLALGGSLVLAGGALAAHLLAGGTALSAHTMAVTAMGMVALQIQLARGMLEFHFGVFVTLAFLLTYRHWAPIVTGAAAIAVHHVLFDRLQAAGLGVYCLTEPGFSRVMVHAGYVVGQTVFEILIARQMYRRAAEQSALVGLVEHLTAHERINLDTGHITGAEGTAGLLRDAVDRIHGVVRQVQTAAKSIDGASAEIAAGNQDLSVRTEKMAASLQSTASSMDSLTVAVRQTADSANQAHALASGAAGSASRGAGVVQQVETTMQAIDASAGRIADITGLIDSIAFQTNILALNAAVEAARAGEEGRGFAVVASEVRALAQRSAEAARDIKRLIAQSTEQVQAGSGLVVSAATAMREIEGAAQQVAQLIGDIARSAAEQSEGIGRVNQAVGQLDQVTQQNAALVEQSAAAAESLRDQAQRLADEVSVFSTRAG</sequence>